<reference evidence="2 3" key="3">
    <citation type="submission" date="2020-08" db="EMBL/GenBank/DDBJ databases">
        <title>Genomic Encyclopedia of Type Strains, Phase IV (KMG-IV): sequencing the most valuable type-strain genomes for metagenomic binning, comparative biology and taxonomic classification.</title>
        <authorList>
            <person name="Goeker M."/>
        </authorList>
    </citation>
    <scope>NUCLEOTIDE SEQUENCE [LARGE SCALE GENOMIC DNA]</scope>
    <source>
        <strain evidence="2 3">DSM 100774</strain>
    </source>
</reference>
<reference evidence="1" key="4">
    <citation type="submission" date="2024-05" db="EMBL/GenBank/DDBJ databases">
        <authorList>
            <person name="Sun Q."/>
            <person name="Zhou Y."/>
        </authorList>
    </citation>
    <scope>NUCLEOTIDE SEQUENCE</scope>
    <source>
        <strain evidence="1">CGMCC 1.15287</strain>
    </source>
</reference>
<organism evidence="2 3">
    <name type="scientific">Pedobacter zeae</name>
    <dbReference type="NCBI Taxonomy" id="1737356"/>
    <lineage>
        <taxon>Bacteria</taxon>
        <taxon>Pseudomonadati</taxon>
        <taxon>Bacteroidota</taxon>
        <taxon>Sphingobacteriia</taxon>
        <taxon>Sphingobacteriales</taxon>
        <taxon>Sphingobacteriaceae</taxon>
        <taxon>Pedobacter</taxon>
    </lineage>
</organism>
<sequence length="59" mass="7373">MSENQLDIFKKVDYYINGRPMNYEEQRAIRFNQAKKYQKKLTRKLRNHENNRHINQTLF</sequence>
<dbReference type="AlphaFoldDB" id="A0A7W6K9K6"/>
<dbReference type="EMBL" id="BMHZ01000002">
    <property type="protein sequence ID" value="GGH02963.1"/>
    <property type="molecule type" value="Genomic_DNA"/>
</dbReference>
<keyword evidence="4" id="KW-1185">Reference proteome</keyword>
<protein>
    <submittedName>
        <fullName evidence="2">Uncharacterized protein</fullName>
    </submittedName>
</protein>
<evidence type="ECO:0000313" key="3">
    <source>
        <dbReference type="Proteomes" id="UP000532273"/>
    </source>
</evidence>
<gene>
    <name evidence="1" type="ORF">GCM10007422_17720</name>
    <name evidence="2" type="ORF">GGQ60_000615</name>
</gene>
<name>A0A7W6K9K6_9SPHI</name>
<evidence type="ECO:0000313" key="4">
    <source>
        <dbReference type="Proteomes" id="UP000642938"/>
    </source>
</evidence>
<proteinExistence type="predicted"/>
<dbReference type="EMBL" id="JACIEF010000001">
    <property type="protein sequence ID" value="MBB4106655.1"/>
    <property type="molecule type" value="Genomic_DNA"/>
</dbReference>
<dbReference type="Proteomes" id="UP000642938">
    <property type="component" value="Unassembled WGS sequence"/>
</dbReference>
<evidence type="ECO:0000313" key="1">
    <source>
        <dbReference type="EMBL" id="GGH02963.1"/>
    </source>
</evidence>
<reference evidence="1" key="1">
    <citation type="journal article" date="2014" name="Int. J. Syst. Evol. Microbiol.">
        <title>Complete genome of a new Firmicutes species belonging to the dominant human colonic microbiota ('Ruminococcus bicirculans') reveals two chromosomes and a selective capacity to utilize plant glucans.</title>
        <authorList>
            <consortium name="NISC Comparative Sequencing Program"/>
            <person name="Wegmann U."/>
            <person name="Louis P."/>
            <person name="Goesmann A."/>
            <person name="Henrissat B."/>
            <person name="Duncan S.H."/>
            <person name="Flint H.J."/>
        </authorList>
    </citation>
    <scope>NUCLEOTIDE SEQUENCE</scope>
    <source>
        <strain evidence="1">CGMCC 1.15287</strain>
    </source>
</reference>
<comment type="caution">
    <text evidence="2">The sequence shown here is derived from an EMBL/GenBank/DDBJ whole genome shotgun (WGS) entry which is preliminary data.</text>
</comment>
<dbReference type="Proteomes" id="UP000532273">
    <property type="component" value="Unassembled WGS sequence"/>
</dbReference>
<accession>A0A7W6K9K6</accession>
<evidence type="ECO:0000313" key="2">
    <source>
        <dbReference type="EMBL" id="MBB4106655.1"/>
    </source>
</evidence>
<reference evidence="4" key="2">
    <citation type="journal article" date="2019" name="Int. J. Syst. Evol. Microbiol.">
        <title>The Global Catalogue of Microorganisms (GCM) 10K type strain sequencing project: providing services to taxonomists for standard genome sequencing and annotation.</title>
        <authorList>
            <consortium name="The Broad Institute Genomics Platform"/>
            <consortium name="The Broad Institute Genome Sequencing Center for Infectious Disease"/>
            <person name="Wu L."/>
            <person name="Ma J."/>
        </authorList>
    </citation>
    <scope>NUCLEOTIDE SEQUENCE [LARGE SCALE GENOMIC DNA]</scope>
    <source>
        <strain evidence="4">CGMCC 1.15287</strain>
    </source>
</reference>